<dbReference type="Pfam" id="PF00571">
    <property type="entry name" value="CBS"/>
    <property type="match status" value="2"/>
</dbReference>
<evidence type="ECO:0000259" key="3">
    <source>
        <dbReference type="PROSITE" id="PS50914"/>
    </source>
</evidence>
<feature type="domain" description="CBS" evidence="4">
    <location>
        <begin position="94"/>
        <end position="150"/>
    </location>
</feature>
<feature type="domain" description="CBS" evidence="4">
    <location>
        <begin position="12"/>
        <end position="68"/>
    </location>
</feature>
<organism evidence="5 6">
    <name type="scientific">Streptomyces chiangmaiensis</name>
    <dbReference type="NCBI Taxonomy" id="766497"/>
    <lineage>
        <taxon>Bacteria</taxon>
        <taxon>Bacillati</taxon>
        <taxon>Actinomycetota</taxon>
        <taxon>Actinomycetes</taxon>
        <taxon>Kitasatosporales</taxon>
        <taxon>Streptomycetaceae</taxon>
        <taxon>Streptomyces</taxon>
    </lineage>
</organism>
<sequence length="239" mass="26009">MTAQHNTVSEVMTRDVVTVRPDTPFKEITSVLSSHGISAVPVADEHGAPMGLVSEADLLRKQAEQPDKYGGQAALPGWPRAKAKARAENAAGLMTTPVVTAHADWSVAEAARVMDRQHVKRLVVVDETDHIIGIVSRPDLLRVFLRPDEEVREEIRDEVLTAILQLSGQEVQVQVHDGVVTLSGEVEKRSTAQIAERLAKGVDGVVTVRPLIDYAIDDRAAEDRPQSGIEAIDPRRGDT</sequence>
<evidence type="ECO:0000256" key="1">
    <source>
        <dbReference type="ARBA" id="ARBA00023122"/>
    </source>
</evidence>
<dbReference type="PROSITE" id="PS50914">
    <property type="entry name" value="BON"/>
    <property type="match status" value="1"/>
</dbReference>
<dbReference type="SUPFAM" id="SSF54631">
    <property type="entry name" value="CBS-domain pair"/>
    <property type="match status" value="1"/>
</dbReference>
<dbReference type="Pfam" id="PF04972">
    <property type="entry name" value="BON"/>
    <property type="match status" value="1"/>
</dbReference>
<dbReference type="InterPro" id="IPR007055">
    <property type="entry name" value="BON_dom"/>
</dbReference>
<evidence type="ECO:0000313" key="5">
    <source>
        <dbReference type="EMBL" id="MED7825568.1"/>
    </source>
</evidence>
<dbReference type="InterPro" id="IPR051257">
    <property type="entry name" value="Diverse_CBS-Domain"/>
</dbReference>
<keyword evidence="6" id="KW-1185">Reference proteome</keyword>
<reference evidence="5" key="1">
    <citation type="submission" date="2024-01" db="EMBL/GenBank/DDBJ databases">
        <title>First draft genome sequence data of TA4-1, the type strain of Gram-positive actinobacterium Streptomyces chiangmaiensis.</title>
        <authorList>
            <person name="Yasawong M."/>
            <person name="Nantapong N."/>
        </authorList>
    </citation>
    <scope>NUCLEOTIDE SEQUENCE</scope>
    <source>
        <strain evidence="5">TA4-1</strain>
    </source>
</reference>
<protein>
    <submittedName>
        <fullName evidence="5">CBS domain-containing protein</fullName>
    </submittedName>
</protein>
<dbReference type="PANTHER" id="PTHR43080:SF29">
    <property type="entry name" value="OS02G0818000 PROTEIN"/>
    <property type="match status" value="1"/>
</dbReference>
<evidence type="ECO:0000313" key="6">
    <source>
        <dbReference type="Proteomes" id="UP001333996"/>
    </source>
</evidence>
<evidence type="ECO:0000256" key="2">
    <source>
        <dbReference type="PROSITE-ProRule" id="PRU00703"/>
    </source>
</evidence>
<feature type="domain" description="BON" evidence="3">
    <location>
        <begin position="147"/>
        <end position="216"/>
    </location>
</feature>
<dbReference type="Gene3D" id="3.30.1340.30">
    <property type="match status" value="1"/>
</dbReference>
<dbReference type="CDD" id="cd04586">
    <property type="entry name" value="CBS_pair_BON_assoc"/>
    <property type="match status" value="1"/>
</dbReference>
<dbReference type="PIRSF" id="PIRSF036990">
    <property type="entry name" value="UCP036990_CBS_BON"/>
    <property type="match status" value="1"/>
</dbReference>
<accession>A0ABU7FNF2</accession>
<keyword evidence="1 2" id="KW-0129">CBS domain</keyword>
<dbReference type="Gene3D" id="3.10.580.10">
    <property type="entry name" value="CBS-domain"/>
    <property type="match status" value="1"/>
</dbReference>
<dbReference type="PANTHER" id="PTHR43080">
    <property type="entry name" value="CBS DOMAIN-CONTAINING PROTEIN CBSX3, MITOCHONDRIAL"/>
    <property type="match status" value="1"/>
</dbReference>
<evidence type="ECO:0000259" key="4">
    <source>
        <dbReference type="PROSITE" id="PS51371"/>
    </source>
</evidence>
<dbReference type="PROSITE" id="PS51371">
    <property type="entry name" value="CBS"/>
    <property type="match status" value="2"/>
</dbReference>
<proteinExistence type="predicted"/>
<dbReference type="Proteomes" id="UP001333996">
    <property type="component" value="Unassembled WGS sequence"/>
</dbReference>
<name>A0ABU7FNF2_9ACTN</name>
<dbReference type="RefSeq" id="WP_329509978.1">
    <property type="nucleotide sequence ID" value="NZ_BAAAYZ010000061.1"/>
</dbReference>
<dbReference type="InterPro" id="IPR046342">
    <property type="entry name" value="CBS_dom_sf"/>
</dbReference>
<dbReference type="EMBL" id="JAYWVC010000114">
    <property type="protein sequence ID" value="MED7825568.1"/>
    <property type="molecule type" value="Genomic_DNA"/>
</dbReference>
<dbReference type="InterPro" id="IPR000644">
    <property type="entry name" value="CBS_dom"/>
</dbReference>
<dbReference type="SMART" id="SM00116">
    <property type="entry name" value="CBS"/>
    <property type="match status" value="2"/>
</dbReference>
<comment type="caution">
    <text evidence="5">The sequence shown here is derived from an EMBL/GenBank/DDBJ whole genome shotgun (WGS) entry which is preliminary data.</text>
</comment>
<dbReference type="InterPro" id="IPR017080">
    <property type="entry name" value="UCP036990_CBS_BON"/>
</dbReference>
<gene>
    <name evidence="5" type="ORF">VXC91_27220</name>
</gene>